<name>F0UUL2_AJEC8</name>
<sequence length="141" mass="15394">MARGSGQCSSAAEQQQSKQQRKQQSSSPAVQQLASKQQPWKGSPDPGWPPATATMPSSPRNRSASHLPSSHPPRAAHRLDCGNRSQESQKTQIHHRYAIDTTLCFASGLVQVPNLVLARLGSARVWLCLAHSGQQQKESHR</sequence>
<evidence type="ECO:0000313" key="3">
    <source>
        <dbReference type="Proteomes" id="UP000008142"/>
    </source>
</evidence>
<dbReference type="AlphaFoldDB" id="F0UUL2"/>
<proteinExistence type="predicted"/>
<organism evidence="3">
    <name type="scientific">Ajellomyces capsulatus (strain H88)</name>
    <name type="common">Darling's disease fungus</name>
    <name type="synonym">Histoplasma capsulatum</name>
    <dbReference type="NCBI Taxonomy" id="544711"/>
    <lineage>
        <taxon>Eukaryota</taxon>
        <taxon>Fungi</taxon>
        <taxon>Dikarya</taxon>
        <taxon>Ascomycota</taxon>
        <taxon>Pezizomycotina</taxon>
        <taxon>Eurotiomycetes</taxon>
        <taxon>Eurotiomycetidae</taxon>
        <taxon>Onygenales</taxon>
        <taxon>Ajellomycetaceae</taxon>
        <taxon>Histoplasma</taxon>
    </lineage>
</organism>
<dbReference type="Proteomes" id="UP000008142">
    <property type="component" value="Unassembled WGS sequence"/>
</dbReference>
<dbReference type="EMBL" id="DS990643">
    <property type="protein sequence ID" value="EGC49589.1"/>
    <property type="molecule type" value="Genomic_DNA"/>
</dbReference>
<evidence type="ECO:0000256" key="1">
    <source>
        <dbReference type="SAM" id="MobiDB-lite"/>
    </source>
</evidence>
<gene>
    <name evidence="2" type="ORF">HCEG_08804</name>
</gene>
<feature type="compositionally biased region" description="Low complexity" evidence="1">
    <location>
        <begin position="1"/>
        <end position="27"/>
    </location>
</feature>
<protein>
    <submittedName>
        <fullName evidence="2">Predicted protein</fullName>
    </submittedName>
</protein>
<feature type="compositionally biased region" description="Polar residues" evidence="1">
    <location>
        <begin position="54"/>
        <end position="68"/>
    </location>
</feature>
<evidence type="ECO:0000313" key="2">
    <source>
        <dbReference type="EMBL" id="EGC49589.1"/>
    </source>
</evidence>
<feature type="region of interest" description="Disordered" evidence="1">
    <location>
        <begin position="1"/>
        <end position="92"/>
    </location>
</feature>
<reference evidence="3" key="1">
    <citation type="submission" date="2008-07" db="EMBL/GenBank/DDBJ databases">
        <title>Annotation of Ajellomyces capsulatus strain H88.</title>
        <authorList>
            <person name="Champion M."/>
            <person name="Cuomo C."/>
            <person name="Ma L.-J."/>
            <person name="Henn M.R."/>
            <person name="Sil A."/>
            <person name="Goldman B."/>
            <person name="Young S.K."/>
            <person name="Kodira C.D."/>
            <person name="Zeng Q."/>
            <person name="Koehrsen M."/>
            <person name="Alvarado L."/>
            <person name="Berlin A."/>
            <person name="Borenstein D."/>
            <person name="Chen Z."/>
            <person name="Engels R."/>
            <person name="Freedman E."/>
            <person name="Gellesch M."/>
            <person name="Goldberg J."/>
            <person name="Griggs A."/>
            <person name="Gujja S."/>
            <person name="Heiman D."/>
            <person name="Hepburn T."/>
            <person name="Howarth C."/>
            <person name="Jen D."/>
            <person name="Larson L."/>
            <person name="Lewis B."/>
            <person name="Mehta T."/>
            <person name="Park D."/>
            <person name="Pearson M."/>
            <person name="Roberts A."/>
            <person name="Saif S."/>
            <person name="Shea T."/>
            <person name="Shenoy N."/>
            <person name="Sisk P."/>
            <person name="Stolte C."/>
            <person name="Sykes S."/>
            <person name="Walk T."/>
            <person name="White J."/>
            <person name="Yandava C."/>
            <person name="Klein B."/>
            <person name="McEwen J.G."/>
            <person name="Puccia R."/>
            <person name="Goldman G.H."/>
            <person name="Felipe M.S."/>
            <person name="Nino-Vega G."/>
            <person name="San-Blas G."/>
            <person name="Taylor J."/>
            <person name="Mendoza L."/>
            <person name="Galagan J."/>
            <person name="Nusbaum C."/>
            <person name="Birren B."/>
        </authorList>
    </citation>
    <scope>NUCLEOTIDE SEQUENCE [LARGE SCALE GENOMIC DNA]</scope>
    <source>
        <strain evidence="3">H88</strain>
    </source>
</reference>
<dbReference type="HOGENOM" id="CLU_1824755_0_0_1"/>
<feature type="compositionally biased region" description="Polar residues" evidence="1">
    <location>
        <begin position="28"/>
        <end position="40"/>
    </location>
</feature>
<accession>F0UUL2</accession>